<evidence type="ECO:0000313" key="1">
    <source>
        <dbReference type="EMBL" id="KAJ0206143.1"/>
    </source>
</evidence>
<organism evidence="1 2">
    <name type="scientific">Lactuca sativa</name>
    <name type="common">Garden lettuce</name>
    <dbReference type="NCBI Taxonomy" id="4236"/>
    <lineage>
        <taxon>Eukaryota</taxon>
        <taxon>Viridiplantae</taxon>
        <taxon>Streptophyta</taxon>
        <taxon>Embryophyta</taxon>
        <taxon>Tracheophyta</taxon>
        <taxon>Spermatophyta</taxon>
        <taxon>Magnoliopsida</taxon>
        <taxon>eudicotyledons</taxon>
        <taxon>Gunneridae</taxon>
        <taxon>Pentapetalae</taxon>
        <taxon>asterids</taxon>
        <taxon>campanulids</taxon>
        <taxon>Asterales</taxon>
        <taxon>Asteraceae</taxon>
        <taxon>Cichorioideae</taxon>
        <taxon>Cichorieae</taxon>
        <taxon>Lactucinae</taxon>
        <taxon>Lactuca</taxon>
    </lineage>
</organism>
<protein>
    <recommendedName>
        <fullName evidence="3">Reverse transcriptase zinc-binding domain-containing protein</fullName>
    </recommendedName>
</protein>
<evidence type="ECO:0000313" key="2">
    <source>
        <dbReference type="Proteomes" id="UP000235145"/>
    </source>
</evidence>
<evidence type="ECO:0008006" key="3">
    <source>
        <dbReference type="Google" id="ProtNLM"/>
    </source>
</evidence>
<accession>A0A9R1VHD5</accession>
<name>A0A9R1VHD5_LACSA</name>
<comment type="caution">
    <text evidence="1">The sequence shown here is derived from an EMBL/GenBank/DDBJ whole genome shotgun (WGS) entry which is preliminary data.</text>
</comment>
<proteinExistence type="predicted"/>
<keyword evidence="2" id="KW-1185">Reference proteome</keyword>
<dbReference type="PANTHER" id="PTHR36071:SF1">
    <property type="entry name" value="DNA DOUBLE-STRAND BREAK REPAIR PROTEIN"/>
    <property type="match status" value="1"/>
</dbReference>
<sequence>MEFWYEDCKSLLEQVNLQEKELRNKRRWLIGLPTSGNEAGKLKESKSQPERPIPEYLLREDDVFYETIRSFVKKLVEEPESKNKYQILHDDMQLIHSPTDITTLLFLIDDMTNQGLFQFAKLLTSGSIEFEKTRWKMKQIIKQHLLENNTPKIKLSNDHLSLLKNPQNFRWNHEFRFIPDSGSSHSAVYKILSILEDLPLQTLSAMHRKLRGVKDYIPKLIPKRSGWNRDVLIKRLRVKCLRFLSKLNEGDSLQEPLAKAMEVAGLTLKLIQGYHYATNFIQFSPEIISLQNEIAMCIKLVDHIELKFLKKIQIIIDPDVKLSDSPLRVKNLLMEYLLECSDIENIPRSLFKVLAIIKKSPKGKKKRMVEMKVDEEVECILNVSASMKQVLWDVIPEDDFDLKFAGVYTEDHGESDGDDICEDNEQHMENNVSNFSDFNEEVGSTEEIEIKLANSDSMAGISLMESDSLNSLKVTNSMPYHLVSFGNMETNRVCDKDLSLERNLVFDDDRGICGNRYLGVQVASDEVSMVAYCVIGRMLGDFARIEGCELNSSDLCYLESGSNDLNKKFSKAARKEKTTHEEDDCSIMIKVVEELIPSFPKRFSMSCELEKMEYESTSLPFTYLGVAVGANMKGVKNWVPGIDKFKAILFKWKVKSLSFGGRLTLVNSVLNSLTLRYFSLFKAPIKVINVLDNLRMRFLWGGDDDKRKINWVVWDVVTKPKAVGGLSVSFLESMNLAFLAK</sequence>
<gene>
    <name evidence="1" type="ORF">LSAT_V11C500254010</name>
</gene>
<reference evidence="1 2" key="1">
    <citation type="journal article" date="2017" name="Nat. Commun.">
        <title>Genome assembly with in vitro proximity ligation data and whole-genome triplication in lettuce.</title>
        <authorList>
            <person name="Reyes-Chin-Wo S."/>
            <person name="Wang Z."/>
            <person name="Yang X."/>
            <person name="Kozik A."/>
            <person name="Arikit S."/>
            <person name="Song C."/>
            <person name="Xia L."/>
            <person name="Froenicke L."/>
            <person name="Lavelle D.O."/>
            <person name="Truco M.J."/>
            <person name="Xia R."/>
            <person name="Zhu S."/>
            <person name="Xu C."/>
            <person name="Xu H."/>
            <person name="Xu X."/>
            <person name="Cox K."/>
            <person name="Korf I."/>
            <person name="Meyers B.C."/>
            <person name="Michelmore R.W."/>
        </authorList>
    </citation>
    <scope>NUCLEOTIDE SEQUENCE [LARGE SCALE GENOMIC DNA]</scope>
    <source>
        <strain evidence="2">cv. Salinas</strain>
        <tissue evidence="1">Seedlings</tissue>
    </source>
</reference>
<dbReference type="PANTHER" id="PTHR36071">
    <property type="entry name" value="DNA DOUBLE-STRAND BREAK REPAIR PROTEIN"/>
    <property type="match status" value="1"/>
</dbReference>
<dbReference type="EMBL" id="NBSK02000005">
    <property type="protein sequence ID" value="KAJ0206143.1"/>
    <property type="molecule type" value="Genomic_DNA"/>
</dbReference>
<dbReference type="Proteomes" id="UP000235145">
    <property type="component" value="Unassembled WGS sequence"/>
</dbReference>
<dbReference type="AlphaFoldDB" id="A0A9R1VHD5"/>